<reference evidence="1 2" key="1">
    <citation type="journal article" date="2018" name="Sci. Rep.">
        <title>Genomic signatures of local adaptation to the degree of environmental predictability in rotifers.</title>
        <authorList>
            <person name="Franch-Gras L."/>
            <person name="Hahn C."/>
            <person name="Garcia-Roger E.M."/>
            <person name="Carmona M.J."/>
            <person name="Serra M."/>
            <person name="Gomez A."/>
        </authorList>
    </citation>
    <scope>NUCLEOTIDE SEQUENCE [LARGE SCALE GENOMIC DNA]</scope>
    <source>
        <strain evidence="1">HYR1</strain>
    </source>
</reference>
<dbReference type="EMBL" id="REGN01005652">
    <property type="protein sequence ID" value="RNA12612.1"/>
    <property type="molecule type" value="Genomic_DNA"/>
</dbReference>
<name>A0A3M7QMR3_BRAPC</name>
<evidence type="ECO:0000313" key="2">
    <source>
        <dbReference type="Proteomes" id="UP000276133"/>
    </source>
</evidence>
<evidence type="ECO:0000313" key="1">
    <source>
        <dbReference type="EMBL" id="RNA12612.1"/>
    </source>
</evidence>
<gene>
    <name evidence="1" type="ORF">BpHYR1_022391</name>
</gene>
<sequence length="102" mass="11723">MALNLFFCKEFKKRNQKSIVDQEIFKIWGPVFYQDPFNGIVQQSMLHFVATCAIIIRIGCLLPKSKVYILPEQLFNKLAISVLSHLRVQHDQSAKSGQRGTI</sequence>
<proteinExistence type="predicted"/>
<organism evidence="1 2">
    <name type="scientific">Brachionus plicatilis</name>
    <name type="common">Marine rotifer</name>
    <name type="synonym">Brachionus muelleri</name>
    <dbReference type="NCBI Taxonomy" id="10195"/>
    <lineage>
        <taxon>Eukaryota</taxon>
        <taxon>Metazoa</taxon>
        <taxon>Spiralia</taxon>
        <taxon>Gnathifera</taxon>
        <taxon>Rotifera</taxon>
        <taxon>Eurotatoria</taxon>
        <taxon>Monogononta</taxon>
        <taxon>Pseudotrocha</taxon>
        <taxon>Ploima</taxon>
        <taxon>Brachionidae</taxon>
        <taxon>Brachionus</taxon>
    </lineage>
</organism>
<keyword evidence="2" id="KW-1185">Reference proteome</keyword>
<protein>
    <submittedName>
        <fullName evidence="1">Uncharacterized protein</fullName>
    </submittedName>
</protein>
<comment type="caution">
    <text evidence="1">The sequence shown here is derived from an EMBL/GenBank/DDBJ whole genome shotgun (WGS) entry which is preliminary data.</text>
</comment>
<dbReference type="Proteomes" id="UP000276133">
    <property type="component" value="Unassembled WGS sequence"/>
</dbReference>
<accession>A0A3M7QMR3</accession>
<dbReference type="AlphaFoldDB" id="A0A3M7QMR3"/>